<organism evidence="1">
    <name type="scientific">uncultured marine group II/III euryarchaeote KM3_35_G08</name>
    <dbReference type="NCBI Taxonomy" id="1456438"/>
    <lineage>
        <taxon>Archaea</taxon>
        <taxon>Methanobacteriati</taxon>
        <taxon>Methanobacteriota</taxon>
        <taxon>environmental samples</taxon>
    </lineage>
</organism>
<dbReference type="AlphaFoldDB" id="A0A075H419"/>
<dbReference type="EMBL" id="KF900857">
    <property type="protein sequence ID" value="AIF09272.1"/>
    <property type="molecule type" value="Genomic_DNA"/>
</dbReference>
<reference evidence="1" key="1">
    <citation type="journal article" date="2014" name="Genome Biol. Evol.">
        <title>Pangenome evidence for extensive interdomain horizontal transfer affecting lineage core and shell genes in uncultured planktonic thaumarchaeota and euryarchaeota.</title>
        <authorList>
            <person name="Deschamps P."/>
            <person name="Zivanovic Y."/>
            <person name="Moreira D."/>
            <person name="Rodriguez-Valera F."/>
            <person name="Lopez-Garcia P."/>
        </authorList>
    </citation>
    <scope>NUCLEOTIDE SEQUENCE</scope>
</reference>
<evidence type="ECO:0000313" key="1">
    <source>
        <dbReference type="EMBL" id="AIF09272.1"/>
    </source>
</evidence>
<name>A0A075H419_9EURY</name>
<sequence>MMRRSLRGTRQLSKGDAKSYRQRLFAAASIEILQDAGYETPVVVVKRQWCLDKYDVKKYKRILKKLVKGEVDCLTNAAIPPAITRRIAIMHQLTTYRDYLIEQEGRAVATAVFEQAIEIARSFGEPVLEGDNWVHPNNPGQLTNRPASVVAGRAIMAAMDSLGMPDSSVSELHSRYPVDNLETFMERRGSQVRGDDVEEEA</sequence>
<accession>A0A075H419</accession>
<protein>
    <submittedName>
        <fullName evidence="1">Uncharacterized protein</fullName>
    </submittedName>
</protein>
<proteinExistence type="predicted"/>